<dbReference type="SMART" id="SM00346">
    <property type="entry name" value="HTH_ICLR"/>
    <property type="match status" value="1"/>
</dbReference>
<dbReference type="PANTHER" id="PTHR30136">
    <property type="entry name" value="HELIX-TURN-HELIX TRANSCRIPTIONAL REGULATOR, ICLR FAMILY"/>
    <property type="match status" value="1"/>
</dbReference>
<evidence type="ECO:0000256" key="2">
    <source>
        <dbReference type="ARBA" id="ARBA00023125"/>
    </source>
</evidence>
<accession>A0A4D6KGE1</accession>
<reference evidence="6 7" key="1">
    <citation type="submission" date="2019-04" db="EMBL/GenBank/DDBJ databases">
        <title>Complete genome sequence of Arthrobacter sp. ZXY-2 associated with effective atrazine degradation and salt adaptation.</title>
        <authorList>
            <person name="Zhao X."/>
        </authorList>
    </citation>
    <scope>NUCLEOTIDE SEQUENCE [LARGE SCALE GENOMIC DNA]</scope>
    <source>
        <strain evidence="7">ZP60</strain>
        <plasmid evidence="6 7">unnamed1</plasmid>
    </source>
</reference>
<evidence type="ECO:0000313" key="7">
    <source>
        <dbReference type="Proteomes" id="UP000297053"/>
    </source>
</evidence>
<dbReference type="InterPro" id="IPR005471">
    <property type="entry name" value="Tscrpt_reg_IclR_N"/>
</dbReference>
<dbReference type="GO" id="GO:0003700">
    <property type="term" value="F:DNA-binding transcription factor activity"/>
    <property type="evidence" value="ECO:0007669"/>
    <property type="project" value="TreeGrafter"/>
</dbReference>
<geneLocation type="plasmid" evidence="6">
    <name>unnamed1</name>
</geneLocation>
<dbReference type="Proteomes" id="UP000297053">
    <property type="component" value="Plasmid unnamed1"/>
</dbReference>
<evidence type="ECO:0000256" key="1">
    <source>
        <dbReference type="ARBA" id="ARBA00023015"/>
    </source>
</evidence>
<dbReference type="RefSeq" id="WP_015764190.1">
    <property type="nucleotide sequence ID" value="NZ_CP039376.1"/>
</dbReference>
<dbReference type="AlphaFoldDB" id="A0A4D6KGE1"/>
<keyword evidence="2" id="KW-0238">DNA-binding</keyword>
<dbReference type="InterPro" id="IPR050707">
    <property type="entry name" value="HTH_MetabolicPath_Reg"/>
</dbReference>
<dbReference type="InterPro" id="IPR014757">
    <property type="entry name" value="Tscrpt_reg_IclR_C"/>
</dbReference>
<name>A0A4D6KGE1_9EURY</name>
<gene>
    <name evidence="6" type="ORF">E5139_15945</name>
</gene>
<evidence type="ECO:0000313" key="6">
    <source>
        <dbReference type="EMBL" id="QCD67154.1"/>
    </source>
</evidence>
<dbReference type="InterPro" id="IPR036388">
    <property type="entry name" value="WH-like_DNA-bd_sf"/>
</dbReference>
<evidence type="ECO:0000259" key="4">
    <source>
        <dbReference type="PROSITE" id="PS51077"/>
    </source>
</evidence>
<proteinExistence type="predicted"/>
<dbReference type="GO" id="GO:0045892">
    <property type="term" value="P:negative regulation of DNA-templated transcription"/>
    <property type="evidence" value="ECO:0007669"/>
    <property type="project" value="TreeGrafter"/>
</dbReference>
<keyword evidence="1" id="KW-0805">Transcription regulation</keyword>
<keyword evidence="3" id="KW-0804">Transcription</keyword>
<dbReference type="Gene3D" id="1.10.10.10">
    <property type="entry name" value="Winged helix-like DNA-binding domain superfamily/Winged helix DNA-binding domain"/>
    <property type="match status" value="1"/>
</dbReference>
<dbReference type="PANTHER" id="PTHR30136:SF35">
    <property type="entry name" value="HTH-TYPE TRANSCRIPTIONAL REGULATOR RV1719"/>
    <property type="match status" value="1"/>
</dbReference>
<dbReference type="SUPFAM" id="SSF55781">
    <property type="entry name" value="GAF domain-like"/>
    <property type="match status" value="1"/>
</dbReference>
<reference evidence="6 7" key="2">
    <citation type="submission" date="2019-04" db="EMBL/GenBank/DDBJ databases">
        <authorList>
            <person name="Yang S."/>
            <person name="Wei W."/>
        </authorList>
    </citation>
    <scope>NUCLEOTIDE SEQUENCE [LARGE SCALE GENOMIC DNA]</scope>
    <source>
        <strain evidence="7">ZP60</strain>
        <plasmid evidence="6 7">unnamed1</plasmid>
    </source>
</reference>
<dbReference type="InterPro" id="IPR029016">
    <property type="entry name" value="GAF-like_dom_sf"/>
</dbReference>
<feature type="domain" description="HTH iclR-type" evidence="4">
    <location>
        <begin position="10"/>
        <end position="69"/>
    </location>
</feature>
<protein>
    <submittedName>
        <fullName evidence="6">IclR family transcriptional regulator</fullName>
    </submittedName>
</protein>
<sequence>MPQRNNSGEIQSVQTAFQILEELRRRNEASLMELTDAFSLSKSSIHNYLSTLEGDGYVVKDGSTYRLSLKHLALGGKARHREQIYDIARDEVTDLAEETGEMANLLVEENGKGIYIHRDHGADAVKTDSYVGQRVNLHSTALGNAILAHLPEERVDEIIEQHGLPGMTENTITERDELFERLKRVRTEGVAFDDEARVKGLRCVAVPIVNNDDVVEGAISVSGPTSRLQGDRFRSELPAKLKSVANVIELNITYT</sequence>
<dbReference type="PROSITE" id="PS51077">
    <property type="entry name" value="HTH_ICLR"/>
    <property type="match status" value="1"/>
</dbReference>
<dbReference type="SUPFAM" id="SSF46785">
    <property type="entry name" value="Winged helix' DNA-binding domain"/>
    <property type="match status" value="1"/>
</dbReference>
<dbReference type="InterPro" id="IPR036390">
    <property type="entry name" value="WH_DNA-bd_sf"/>
</dbReference>
<dbReference type="EMBL" id="CP039376">
    <property type="protein sequence ID" value="QCD67154.1"/>
    <property type="molecule type" value="Genomic_DNA"/>
</dbReference>
<evidence type="ECO:0000259" key="5">
    <source>
        <dbReference type="PROSITE" id="PS51078"/>
    </source>
</evidence>
<dbReference type="Pfam" id="PF09339">
    <property type="entry name" value="HTH_IclR"/>
    <property type="match status" value="1"/>
</dbReference>
<feature type="domain" description="IclR-ED" evidence="5">
    <location>
        <begin position="70"/>
        <end position="254"/>
    </location>
</feature>
<organism evidence="6 7">
    <name type="scientific">Halomicrobium mukohataei</name>
    <dbReference type="NCBI Taxonomy" id="57705"/>
    <lineage>
        <taxon>Archaea</taxon>
        <taxon>Methanobacteriati</taxon>
        <taxon>Methanobacteriota</taxon>
        <taxon>Stenosarchaea group</taxon>
        <taxon>Halobacteria</taxon>
        <taxon>Halobacteriales</taxon>
        <taxon>Haloarculaceae</taxon>
        <taxon>Halomicrobium</taxon>
    </lineage>
</organism>
<dbReference type="GeneID" id="8409485"/>
<dbReference type="Gene3D" id="3.30.450.40">
    <property type="match status" value="1"/>
</dbReference>
<dbReference type="Pfam" id="PF01614">
    <property type="entry name" value="IclR_C"/>
    <property type="match status" value="1"/>
</dbReference>
<evidence type="ECO:0000256" key="3">
    <source>
        <dbReference type="ARBA" id="ARBA00023163"/>
    </source>
</evidence>
<dbReference type="PROSITE" id="PS51078">
    <property type="entry name" value="ICLR_ED"/>
    <property type="match status" value="1"/>
</dbReference>
<dbReference type="GO" id="GO:0003677">
    <property type="term" value="F:DNA binding"/>
    <property type="evidence" value="ECO:0007669"/>
    <property type="project" value="UniProtKB-KW"/>
</dbReference>
<keyword evidence="6" id="KW-0614">Plasmid</keyword>
<dbReference type="KEGG" id="halz:E5139_15945"/>